<dbReference type="SUPFAM" id="SSF55347">
    <property type="entry name" value="Glyceraldehyde-3-phosphate dehydrogenase-like, C-terminal domain"/>
    <property type="match status" value="1"/>
</dbReference>
<accession>A0A381W7G3</accession>
<dbReference type="Gene3D" id="3.40.50.720">
    <property type="entry name" value="NAD(P)-binding Rossmann-like Domain"/>
    <property type="match status" value="1"/>
</dbReference>
<gene>
    <name evidence="3" type="ORF">METZ01_LOCUS100707</name>
</gene>
<dbReference type="EMBL" id="UINC01010785">
    <property type="protein sequence ID" value="SVA47853.1"/>
    <property type="molecule type" value="Genomic_DNA"/>
</dbReference>
<dbReference type="InterPro" id="IPR055170">
    <property type="entry name" value="GFO_IDH_MocA-like_dom"/>
</dbReference>
<evidence type="ECO:0000313" key="3">
    <source>
        <dbReference type="EMBL" id="SVA47853.1"/>
    </source>
</evidence>
<evidence type="ECO:0000259" key="2">
    <source>
        <dbReference type="Pfam" id="PF22725"/>
    </source>
</evidence>
<dbReference type="AlphaFoldDB" id="A0A381W7G3"/>
<dbReference type="Gene3D" id="3.30.360.10">
    <property type="entry name" value="Dihydrodipicolinate Reductase, domain 2"/>
    <property type="match status" value="1"/>
</dbReference>
<dbReference type="InterPro" id="IPR000683">
    <property type="entry name" value="Gfo/Idh/MocA-like_OxRdtase_N"/>
</dbReference>
<dbReference type="InterPro" id="IPR036291">
    <property type="entry name" value="NAD(P)-bd_dom_sf"/>
</dbReference>
<sequence>MRNEPIKVGVIGVGHLGQHHVKHYISLKDANLVGIVDMDQERAAEISKEFDIPLFNELQDFLNQVDAVSIVTPTPYHAKMAEICIANDIHVFIEKPITETLEEAERLLVLSKEKDVMIQVGHIERLNPALLALKPYRVEPKFLEIQRLAPYTARGTDVPVVLDKMIHDIDIVLSLVDAPVQTIQATGLSILTDSLDIAHARIRFGNGTVASIMSSRVAKDEVRKVKLFQKNLYATIDLYLGLTEVYKIVGDPKDDPDALMTVPFEYNGAKRFIAYDKPAMSEQDALRMELHNFIKSVQGKDTPIVSGEAGRDALKIAIEIQKMIIQDIH</sequence>
<dbReference type="GO" id="GO:0000166">
    <property type="term" value="F:nucleotide binding"/>
    <property type="evidence" value="ECO:0007669"/>
    <property type="project" value="InterPro"/>
</dbReference>
<feature type="domain" description="GFO/IDH/MocA-like oxidoreductase" evidence="2">
    <location>
        <begin position="160"/>
        <end position="221"/>
    </location>
</feature>
<feature type="domain" description="Gfo/Idh/MocA-like oxidoreductase N-terminal" evidence="1">
    <location>
        <begin position="6"/>
        <end position="122"/>
    </location>
</feature>
<dbReference type="PANTHER" id="PTHR43377:SF1">
    <property type="entry name" value="BILIVERDIN REDUCTASE A"/>
    <property type="match status" value="1"/>
</dbReference>
<dbReference type="Pfam" id="PF22725">
    <property type="entry name" value="GFO_IDH_MocA_C3"/>
    <property type="match status" value="1"/>
</dbReference>
<reference evidence="3" key="1">
    <citation type="submission" date="2018-05" db="EMBL/GenBank/DDBJ databases">
        <authorList>
            <person name="Lanie J.A."/>
            <person name="Ng W.-L."/>
            <person name="Kazmierczak K.M."/>
            <person name="Andrzejewski T.M."/>
            <person name="Davidsen T.M."/>
            <person name="Wayne K.J."/>
            <person name="Tettelin H."/>
            <person name="Glass J.I."/>
            <person name="Rusch D."/>
            <person name="Podicherti R."/>
            <person name="Tsui H.-C.T."/>
            <person name="Winkler M.E."/>
        </authorList>
    </citation>
    <scope>NUCLEOTIDE SEQUENCE</scope>
</reference>
<dbReference type="SUPFAM" id="SSF51735">
    <property type="entry name" value="NAD(P)-binding Rossmann-fold domains"/>
    <property type="match status" value="1"/>
</dbReference>
<organism evidence="3">
    <name type="scientific">marine metagenome</name>
    <dbReference type="NCBI Taxonomy" id="408172"/>
    <lineage>
        <taxon>unclassified sequences</taxon>
        <taxon>metagenomes</taxon>
        <taxon>ecological metagenomes</taxon>
    </lineage>
</organism>
<dbReference type="Pfam" id="PF01408">
    <property type="entry name" value="GFO_IDH_MocA"/>
    <property type="match status" value="1"/>
</dbReference>
<dbReference type="PANTHER" id="PTHR43377">
    <property type="entry name" value="BILIVERDIN REDUCTASE A"/>
    <property type="match status" value="1"/>
</dbReference>
<protein>
    <submittedName>
        <fullName evidence="3">Uncharacterized protein</fullName>
    </submittedName>
</protein>
<name>A0A381W7G3_9ZZZZ</name>
<proteinExistence type="predicted"/>
<dbReference type="InterPro" id="IPR051450">
    <property type="entry name" value="Gfo/Idh/MocA_Oxidoreductases"/>
</dbReference>
<evidence type="ECO:0000259" key="1">
    <source>
        <dbReference type="Pfam" id="PF01408"/>
    </source>
</evidence>